<accession>A0A7X9FQQ9</accession>
<gene>
    <name evidence="2" type="ORF">GYA55_04720</name>
</gene>
<dbReference type="PANTHER" id="PTHR43108:SF8">
    <property type="entry name" value="SD21168P"/>
    <property type="match status" value="1"/>
</dbReference>
<keyword evidence="2" id="KW-0378">Hydrolase</keyword>
<dbReference type="Pfam" id="PF00884">
    <property type="entry name" value="Sulfatase"/>
    <property type="match status" value="1"/>
</dbReference>
<name>A0A7X9FQQ9_9DELT</name>
<sequence>SNSYWFKNATSVNQFTRIAVPAIVSGIFPTSTTKPPVYLAHPNNLFTLLAPKYDMEVYEPYTKLCPGRICAKGARSASFRAKQNAIDKMTLRKRKDWSTSPVSTEDRAFAFKRYLRAMRAHKRPALYFMHNILPHMPFQFMPSLRAYRPHTVRGYMNNHWSSEQESINVAYRQYLLQTGAADTMLGLLINKLKSIGVYDRALIIVMSDHGLSFQPGDYRRSKPSRANFVEDILYIPLFIKLPYQQGGTVDFRNIESIDVLPTIAEITNIPITWNADGASIFSSGSIDRIDKAVFINQNDGNHNVVAARSGSREGGALFSFPAPSLPPRETLEWKLSLPGYSYPNLADPFYIGPHSDYIGRSTWSISDLSSAPFTFNLDKDLKLDTDRKSLIFEEKSGTCPCRIVGFVSNPPGTTLPSRQIAVSINGILWGFANLFDMNGDTTKKSFDLTVSDRAFLEGRNKVEIYFSQINDLGELSLSRLSQKPSRK</sequence>
<feature type="domain" description="Sulfatase N-terminal" evidence="1">
    <location>
        <begin position="6"/>
        <end position="269"/>
    </location>
</feature>
<reference evidence="2 3" key="1">
    <citation type="journal article" date="2020" name="Biotechnol. Biofuels">
        <title>New insights from the biogas microbiome by comprehensive genome-resolved metagenomics of nearly 1600 species originating from multiple anaerobic digesters.</title>
        <authorList>
            <person name="Campanaro S."/>
            <person name="Treu L."/>
            <person name="Rodriguez-R L.M."/>
            <person name="Kovalovszki A."/>
            <person name="Ziels R.M."/>
            <person name="Maus I."/>
            <person name="Zhu X."/>
            <person name="Kougias P.G."/>
            <person name="Basile A."/>
            <person name="Luo G."/>
            <person name="Schluter A."/>
            <person name="Konstantinidis K.T."/>
            <person name="Angelidaki I."/>
        </authorList>
    </citation>
    <scope>NUCLEOTIDE SEQUENCE [LARGE SCALE GENOMIC DNA]</scope>
    <source>
        <strain evidence="2">AS27yjCOA_65</strain>
    </source>
</reference>
<dbReference type="InterPro" id="IPR017850">
    <property type="entry name" value="Alkaline_phosphatase_core_sf"/>
</dbReference>
<dbReference type="Gene3D" id="3.40.720.10">
    <property type="entry name" value="Alkaline Phosphatase, subunit A"/>
    <property type="match status" value="1"/>
</dbReference>
<dbReference type="GO" id="GO:0016740">
    <property type="term" value="F:transferase activity"/>
    <property type="evidence" value="ECO:0007669"/>
    <property type="project" value="UniProtKB-KW"/>
</dbReference>
<dbReference type="InterPro" id="IPR000917">
    <property type="entry name" value="Sulfatase_N"/>
</dbReference>
<dbReference type="PANTHER" id="PTHR43108">
    <property type="entry name" value="N-ACETYLGLUCOSAMINE-6-SULFATASE FAMILY MEMBER"/>
    <property type="match status" value="1"/>
</dbReference>
<keyword evidence="2" id="KW-0808">Transferase</keyword>
<evidence type="ECO:0000313" key="3">
    <source>
        <dbReference type="Proteomes" id="UP000524246"/>
    </source>
</evidence>
<feature type="non-terminal residue" evidence="2">
    <location>
        <position position="1"/>
    </location>
</feature>
<proteinExistence type="predicted"/>
<dbReference type="GO" id="GO:0016787">
    <property type="term" value="F:hydrolase activity"/>
    <property type="evidence" value="ECO:0007669"/>
    <property type="project" value="UniProtKB-KW"/>
</dbReference>
<dbReference type="AlphaFoldDB" id="A0A7X9FQQ9"/>
<organism evidence="2 3">
    <name type="scientific">SAR324 cluster bacterium</name>
    <dbReference type="NCBI Taxonomy" id="2024889"/>
    <lineage>
        <taxon>Bacteria</taxon>
        <taxon>Deltaproteobacteria</taxon>
        <taxon>SAR324 cluster</taxon>
    </lineage>
</organism>
<evidence type="ECO:0000259" key="1">
    <source>
        <dbReference type="Pfam" id="PF00884"/>
    </source>
</evidence>
<comment type="caution">
    <text evidence="2">The sequence shown here is derived from an EMBL/GenBank/DDBJ whole genome shotgun (WGS) entry which is preliminary data.</text>
</comment>
<protein>
    <submittedName>
        <fullName evidence="2">Sulfatase-like hydrolase/transferase</fullName>
    </submittedName>
</protein>
<evidence type="ECO:0000313" key="2">
    <source>
        <dbReference type="EMBL" id="NMC62452.1"/>
    </source>
</evidence>
<dbReference type="EMBL" id="JAAZON010000198">
    <property type="protein sequence ID" value="NMC62452.1"/>
    <property type="molecule type" value="Genomic_DNA"/>
</dbReference>
<dbReference type="Proteomes" id="UP000524246">
    <property type="component" value="Unassembled WGS sequence"/>
</dbReference>
<dbReference type="SUPFAM" id="SSF53649">
    <property type="entry name" value="Alkaline phosphatase-like"/>
    <property type="match status" value="1"/>
</dbReference>